<dbReference type="AlphaFoldDB" id="A0A0Q0YWU9"/>
<dbReference type="RefSeq" id="WP_055177233.1">
    <property type="nucleotide sequence ID" value="NZ_JAUSQY010000001.1"/>
</dbReference>
<keyword evidence="2" id="KW-1185">Reference proteome</keyword>
<proteinExistence type="predicted"/>
<comment type="caution">
    <text evidence="1">The sequence shown here is derived from an EMBL/GenBank/DDBJ whole genome shotgun (WGS) entry which is preliminary data.</text>
</comment>
<dbReference type="STRING" id="1544413.Clow_01056"/>
<dbReference type="Proteomes" id="UP000050488">
    <property type="component" value="Unassembled WGS sequence"/>
</dbReference>
<dbReference type="OrthoDB" id="4414464at2"/>
<accession>A0A0Q0YWU9</accession>
<dbReference type="EMBL" id="LKEV01000002">
    <property type="protein sequence ID" value="KQB86847.1"/>
    <property type="molecule type" value="Genomic_DNA"/>
</dbReference>
<organism evidence="1 2">
    <name type="scientific">Corynebacterium lowii</name>
    <dbReference type="NCBI Taxonomy" id="1544413"/>
    <lineage>
        <taxon>Bacteria</taxon>
        <taxon>Bacillati</taxon>
        <taxon>Actinomycetota</taxon>
        <taxon>Actinomycetes</taxon>
        <taxon>Mycobacteriales</taxon>
        <taxon>Corynebacteriaceae</taxon>
        <taxon>Corynebacterium</taxon>
    </lineage>
</organism>
<name>A0A0Q0YWU9_9CORY</name>
<reference evidence="1 2" key="1">
    <citation type="submission" date="2015-10" db="EMBL/GenBank/DDBJ databases">
        <title>Corynebacteirum lowii and Corynebacterium oculi species nova, derived from human clinical disease and and emended description of Corynebacterium mastiditis.</title>
        <authorList>
            <person name="Bernard K."/>
            <person name="Pacheco A.L."/>
            <person name="Mcdougall C."/>
            <person name="Burtx T."/>
            <person name="Weibe D."/>
            <person name="Tyler S."/>
            <person name="Olson A.B."/>
            <person name="Cnockaert M."/>
            <person name="Eguchi H."/>
            <person name="Kuwahara T."/>
            <person name="Nakayama-Imaohji H."/>
            <person name="Boudewijins M."/>
            <person name="Van Hoecke F."/>
            <person name="Bernier A.-M."/>
            <person name="Vandamme P."/>
        </authorList>
    </citation>
    <scope>NUCLEOTIDE SEQUENCE [LARGE SCALE GENOMIC DNA]</scope>
    <source>
        <strain evidence="1 2">NML 130206</strain>
    </source>
</reference>
<sequence length="116" mass="12838">MTTLLLDKPVDSSAGDSTEVRYGVLRVEGLPKRLRAEVEALMVRYLGSEPTAALPGVDPLYAHWCTRWERDGRATVRCREILTATPAEFSRLHRALSGLAQEEGFYASVEEVSAES</sequence>
<dbReference type="PATRIC" id="fig|1544413.3.peg.1063"/>
<gene>
    <name evidence="1" type="ORF">Clow_01056</name>
</gene>
<evidence type="ECO:0000313" key="2">
    <source>
        <dbReference type="Proteomes" id="UP000050488"/>
    </source>
</evidence>
<evidence type="ECO:0000313" key="1">
    <source>
        <dbReference type="EMBL" id="KQB86847.1"/>
    </source>
</evidence>
<protein>
    <submittedName>
        <fullName evidence="1">Uncharacterized protein</fullName>
    </submittedName>
</protein>